<evidence type="ECO:0000256" key="2">
    <source>
        <dbReference type="ARBA" id="ARBA00007015"/>
    </source>
</evidence>
<evidence type="ECO:0000256" key="4">
    <source>
        <dbReference type="ARBA" id="ARBA00022692"/>
    </source>
</evidence>
<dbReference type="InterPro" id="IPR039309">
    <property type="entry name" value="BT1"/>
</dbReference>
<feature type="transmembrane region" description="Helical" evidence="7">
    <location>
        <begin position="375"/>
        <end position="396"/>
    </location>
</feature>
<comment type="caution">
    <text evidence="8">The sequence shown here is derived from an EMBL/GenBank/DDBJ whole genome shotgun (WGS) entry which is preliminary data.</text>
</comment>
<dbReference type="PANTHER" id="PTHR31585">
    <property type="entry name" value="FOLATE-BIOPTERIN TRANSPORTER 1, CHLOROPLASTIC"/>
    <property type="match status" value="1"/>
</dbReference>
<feature type="transmembrane region" description="Helical" evidence="7">
    <location>
        <begin position="186"/>
        <end position="208"/>
    </location>
</feature>
<feature type="transmembrane region" description="Helical" evidence="7">
    <location>
        <begin position="524"/>
        <end position="548"/>
    </location>
</feature>
<feature type="transmembrane region" description="Helical" evidence="7">
    <location>
        <begin position="259"/>
        <end position="283"/>
    </location>
</feature>
<keyword evidence="5 7" id="KW-1133">Transmembrane helix</keyword>
<evidence type="ECO:0000256" key="6">
    <source>
        <dbReference type="ARBA" id="ARBA00023136"/>
    </source>
</evidence>
<evidence type="ECO:0000313" key="9">
    <source>
        <dbReference type="Proteomes" id="UP000794436"/>
    </source>
</evidence>
<feature type="transmembrane region" description="Helical" evidence="7">
    <location>
        <begin position="126"/>
        <end position="144"/>
    </location>
</feature>
<dbReference type="SUPFAM" id="SSF103473">
    <property type="entry name" value="MFS general substrate transporter"/>
    <property type="match status" value="1"/>
</dbReference>
<dbReference type="GO" id="GO:0016020">
    <property type="term" value="C:membrane"/>
    <property type="evidence" value="ECO:0007669"/>
    <property type="project" value="UniProtKB-SubCell"/>
</dbReference>
<dbReference type="EMBL" id="SPLM01000110">
    <property type="protein sequence ID" value="TMW59211.1"/>
    <property type="molecule type" value="Genomic_DNA"/>
</dbReference>
<evidence type="ECO:0000313" key="8">
    <source>
        <dbReference type="EMBL" id="TMW59211.1"/>
    </source>
</evidence>
<feature type="transmembrane region" description="Helical" evidence="7">
    <location>
        <begin position="60"/>
        <end position="81"/>
    </location>
</feature>
<dbReference type="InterPro" id="IPR036259">
    <property type="entry name" value="MFS_trans_sf"/>
</dbReference>
<dbReference type="PANTHER" id="PTHR31585:SF5">
    <property type="entry name" value="RNA-BINDING S4 DOMAIN-CONTAINING PROTEIN"/>
    <property type="match status" value="1"/>
</dbReference>
<dbReference type="OrthoDB" id="754047at2759"/>
<evidence type="ECO:0008006" key="10">
    <source>
        <dbReference type="Google" id="ProtNLM"/>
    </source>
</evidence>
<sequence>MPRTPAGNVEVANRASYVSHASAAKDGDYLDMKTPEAIEGGALREGGAPKLMSKDHFGLVAQYAAVGLIDAVLPATIYPFLQNYLNVNGATAVTASTLVQLPWSFKVFYGIVSDCVPIFGFRRRPYMVLGWGIAILMLLIMGFMKVGSPYWADPNDAYIDPDEDPAAWELALSRANEGAPGSGNKYVAFMMLTAFGYLMSDVCADGVVVELAQREPLEGRGWTQSVIYSTRTAFNIVGGVITGFAFNGEEYGGSFGFSLSFPTLMLILGFVMMPIIPITWFFIKEEKHEPKAFGPYLAELWRLVQTRAVYQVIFYNFFSGLFFGISSTAYSPMQRYMVHVEPINSTISGIIGSFIFMAGISLTGKYGLHWNWRTMTVITGFFVLLIDGITSFITIWDVFRSQWFWLGLPLAYNLPYGVNFLIGTFVTVELAGEGNEGAMYGLLTTVSNLSSPFAATLTKIIDRNWDLSNARIQEDSHGVRMDISYTLIIMYVTNVISWLFLYWLPPQKAETQELIRTGGSSKAIGIITLVYITFAFVWSVMVNLMGIFDSTSCLIIAGGNGC</sequence>
<comment type="subcellular location">
    <subcellularLocation>
        <location evidence="1">Membrane</location>
        <topology evidence="1">Multi-pass membrane protein</topology>
    </subcellularLocation>
</comment>
<name>A0A8K1C9L2_PYTOL</name>
<feature type="transmembrane region" description="Helical" evidence="7">
    <location>
        <begin position="312"/>
        <end position="331"/>
    </location>
</feature>
<keyword evidence="3" id="KW-0813">Transport</keyword>
<feature type="transmembrane region" description="Helical" evidence="7">
    <location>
        <begin position="101"/>
        <end position="119"/>
    </location>
</feature>
<dbReference type="Gene3D" id="1.20.1250.20">
    <property type="entry name" value="MFS general substrate transporter like domains"/>
    <property type="match status" value="1"/>
</dbReference>
<reference evidence="8" key="1">
    <citation type="submission" date="2019-03" db="EMBL/GenBank/DDBJ databases">
        <title>Long read genome sequence of the mycoparasitic Pythium oligandrum ATCC 38472 isolated from sugarbeet rhizosphere.</title>
        <authorList>
            <person name="Gaulin E."/>
        </authorList>
    </citation>
    <scope>NUCLEOTIDE SEQUENCE</scope>
    <source>
        <strain evidence="8">ATCC 38472_TT</strain>
    </source>
</reference>
<feature type="transmembrane region" description="Helical" evidence="7">
    <location>
        <begin position="343"/>
        <end position="363"/>
    </location>
</feature>
<evidence type="ECO:0000256" key="5">
    <source>
        <dbReference type="ARBA" id="ARBA00022989"/>
    </source>
</evidence>
<feature type="transmembrane region" description="Helical" evidence="7">
    <location>
        <begin position="228"/>
        <end position="247"/>
    </location>
</feature>
<accession>A0A8K1C9L2</accession>
<dbReference type="Pfam" id="PF03092">
    <property type="entry name" value="BT1"/>
    <property type="match status" value="2"/>
</dbReference>
<keyword evidence="9" id="KW-1185">Reference proteome</keyword>
<evidence type="ECO:0000256" key="1">
    <source>
        <dbReference type="ARBA" id="ARBA00004141"/>
    </source>
</evidence>
<keyword evidence="6 7" id="KW-0472">Membrane</keyword>
<feature type="transmembrane region" description="Helical" evidence="7">
    <location>
        <begin position="483"/>
        <end position="504"/>
    </location>
</feature>
<evidence type="ECO:0000256" key="7">
    <source>
        <dbReference type="SAM" id="Phobius"/>
    </source>
</evidence>
<gene>
    <name evidence="8" type="ORF">Poli38472_007356</name>
</gene>
<keyword evidence="4 7" id="KW-0812">Transmembrane</keyword>
<organism evidence="8 9">
    <name type="scientific">Pythium oligandrum</name>
    <name type="common">Mycoparasitic fungus</name>
    <dbReference type="NCBI Taxonomy" id="41045"/>
    <lineage>
        <taxon>Eukaryota</taxon>
        <taxon>Sar</taxon>
        <taxon>Stramenopiles</taxon>
        <taxon>Oomycota</taxon>
        <taxon>Peronosporomycetes</taxon>
        <taxon>Pythiales</taxon>
        <taxon>Pythiaceae</taxon>
        <taxon>Pythium</taxon>
    </lineage>
</organism>
<proteinExistence type="inferred from homology"/>
<dbReference type="Proteomes" id="UP000794436">
    <property type="component" value="Unassembled WGS sequence"/>
</dbReference>
<protein>
    <recommendedName>
        <fullName evidence="10">Folate-Biopterin Transporter (FBT) Family</fullName>
    </recommendedName>
</protein>
<evidence type="ECO:0000256" key="3">
    <source>
        <dbReference type="ARBA" id="ARBA00022448"/>
    </source>
</evidence>
<comment type="similarity">
    <text evidence="2">Belongs to the major facilitator superfamily. Folate-biopterin transporter (TC 2.A.71) family.</text>
</comment>
<dbReference type="AlphaFoldDB" id="A0A8K1C9L2"/>